<proteinExistence type="predicted"/>
<dbReference type="EMBL" id="JBCFQL010000004">
    <property type="protein sequence ID" value="MFA9190803.1"/>
    <property type="molecule type" value="Genomic_DNA"/>
</dbReference>
<reference evidence="1 2" key="1">
    <citation type="submission" date="2024-04" db="EMBL/GenBank/DDBJ databases">
        <title>New Clade of Flavobacterium.</title>
        <authorList>
            <person name="Matos L."/>
            <person name="Proenca D.N."/>
            <person name="Fransisco R.M."/>
            <person name="Chung A.P."/>
            <person name="Maccario L."/>
            <person name="Sorensen S.J."/>
            <person name="Morais P.V."/>
        </authorList>
    </citation>
    <scope>NUCLEOTIDE SEQUENCE [LARGE SCALE GENOMIC DNA]</scope>
    <source>
        <strain evidence="1 2">FZUC8N2.13</strain>
    </source>
</reference>
<dbReference type="RefSeq" id="WP_373405806.1">
    <property type="nucleotide sequence ID" value="NZ_JBCFQL010000004.1"/>
</dbReference>
<sequence length="394" mass="46196">MSKIRLGDLYSLNNHPYELDLSDVKIAALANMTPPIFVVTEILNSSKEFDSETGKEKFKQVKCIFYSHKSHKFESLWLDIKHVKPIKKQGEEDIILDKNDEINTASKTENAKPISIEDVKTTFLNNQVILKSCDYELGKLKTTFVKTDNKSSQKVNSHLDFLPPVLTVIDVKNNEEKVGFNPKSGNLRKITSKILLKCKWYNPLSGGFSEDFIPLETVEMVKHATNLEMIYDLILNKTFFRNVFENHIELESGITLQHSYIQPIELIFNHYKYKLKYFDFFKTKYDEMDLSEINFDDDVVGINDLIIDKIPEYKTNLQEFTTILDFAFKKNKYYRITYKDQQDRITRRVIHVKEYLAKKVVIADCLLRDGEERHFRLKESSMLKIEILESKYFS</sequence>
<dbReference type="Proteomes" id="UP001574169">
    <property type="component" value="Unassembled WGS sequence"/>
</dbReference>
<gene>
    <name evidence="1" type="ORF">AAGV28_05405</name>
</gene>
<evidence type="ECO:0000313" key="1">
    <source>
        <dbReference type="EMBL" id="MFA9190803.1"/>
    </source>
</evidence>
<keyword evidence="2" id="KW-1185">Reference proteome</keyword>
<name>A0ABV4TA21_9FLAO</name>
<comment type="caution">
    <text evidence="1">The sequence shown here is derived from an EMBL/GenBank/DDBJ whole genome shotgun (WGS) entry which is preliminary data.</text>
</comment>
<evidence type="ECO:0008006" key="3">
    <source>
        <dbReference type="Google" id="ProtNLM"/>
    </source>
</evidence>
<evidence type="ECO:0000313" key="2">
    <source>
        <dbReference type="Proteomes" id="UP001574169"/>
    </source>
</evidence>
<organism evidence="1 2">
    <name type="scientific">Flavobacterium zubiriense</name>
    <dbReference type="NCBI Taxonomy" id="3138075"/>
    <lineage>
        <taxon>Bacteria</taxon>
        <taxon>Pseudomonadati</taxon>
        <taxon>Bacteroidota</taxon>
        <taxon>Flavobacteriia</taxon>
        <taxon>Flavobacteriales</taxon>
        <taxon>Flavobacteriaceae</taxon>
        <taxon>Flavobacterium</taxon>
    </lineage>
</organism>
<protein>
    <recommendedName>
        <fullName evidence="3">WYL domain-containing protein</fullName>
    </recommendedName>
</protein>
<accession>A0ABV4TA21</accession>